<dbReference type="EC" id="2.7.1.71" evidence="7"/>
<dbReference type="PANTHER" id="PTHR21087">
    <property type="entry name" value="SHIKIMATE KINASE"/>
    <property type="match status" value="1"/>
</dbReference>
<dbReference type="InterPro" id="IPR031322">
    <property type="entry name" value="Shikimate/glucono_kinase"/>
</dbReference>
<keyword evidence="4 7" id="KW-0418">Kinase</keyword>
<keyword evidence="2 7" id="KW-0808">Transferase</keyword>
<evidence type="ECO:0000256" key="1">
    <source>
        <dbReference type="ARBA" id="ARBA00022605"/>
    </source>
</evidence>
<feature type="binding site" evidence="7">
    <location>
        <begin position="10"/>
        <end position="15"/>
    </location>
    <ligand>
        <name>ATP</name>
        <dbReference type="ChEBI" id="CHEBI:30616"/>
    </ligand>
</feature>
<dbReference type="Proteomes" id="UP001325680">
    <property type="component" value="Chromosome"/>
</dbReference>
<dbReference type="Pfam" id="PF01202">
    <property type="entry name" value="SKI"/>
    <property type="match status" value="1"/>
</dbReference>
<keyword evidence="9" id="KW-1185">Reference proteome</keyword>
<comment type="caution">
    <text evidence="7">Lacks conserved residue(s) required for the propagation of feature annotation.</text>
</comment>
<evidence type="ECO:0000256" key="7">
    <source>
        <dbReference type="HAMAP-Rule" id="MF_00109"/>
    </source>
</evidence>
<dbReference type="SUPFAM" id="SSF52540">
    <property type="entry name" value="P-loop containing nucleoside triphosphate hydrolases"/>
    <property type="match status" value="1"/>
</dbReference>
<feature type="binding site" evidence="7">
    <location>
        <position position="140"/>
    </location>
    <ligand>
        <name>substrate</name>
    </ligand>
</feature>
<feature type="binding site" evidence="7">
    <location>
        <position position="32"/>
    </location>
    <ligand>
        <name>substrate</name>
    </ligand>
</feature>
<dbReference type="EMBL" id="CP139960">
    <property type="protein sequence ID" value="WQD37912.1"/>
    <property type="molecule type" value="Genomic_DNA"/>
</dbReference>
<gene>
    <name evidence="7" type="primary">aroK</name>
    <name evidence="8" type="ORF">U0035_19790</name>
</gene>
<comment type="cofactor">
    <cofactor evidence="7">
        <name>Mg(2+)</name>
        <dbReference type="ChEBI" id="CHEBI:18420"/>
    </cofactor>
    <text evidence="7">Binds 1 Mg(2+) ion per subunit.</text>
</comment>
<comment type="function">
    <text evidence="7">Catalyzes the specific phosphorylation of the 3-hydroxyl group of shikimic acid using ATP as a cosubstrate.</text>
</comment>
<proteinExistence type="inferred from homology"/>
<dbReference type="GO" id="GO:0004765">
    <property type="term" value="F:shikimate kinase activity"/>
    <property type="evidence" value="ECO:0007669"/>
    <property type="project" value="UniProtKB-EC"/>
</dbReference>
<feature type="binding site" evidence="7">
    <location>
        <position position="118"/>
    </location>
    <ligand>
        <name>ATP</name>
        <dbReference type="ChEBI" id="CHEBI:30616"/>
    </ligand>
</feature>
<keyword evidence="3 7" id="KW-0547">Nucleotide-binding</keyword>
<dbReference type="RefSeq" id="WP_114790663.1">
    <property type="nucleotide sequence ID" value="NZ_CP139960.1"/>
</dbReference>
<comment type="subunit">
    <text evidence="7">Monomer.</text>
</comment>
<evidence type="ECO:0000256" key="6">
    <source>
        <dbReference type="ARBA" id="ARBA00023141"/>
    </source>
</evidence>
<evidence type="ECO:0000313" key="9">
    <source>
        <dbReference type="Proteomes" id="UP001325680"/>
    </source>
</evidence>
<evidence type="ECO:0000313" key="8">
    <source>
        <dbReference type="EMBL" id="WQD37912.1"/>
    </source>
</evidence>
<keyword evidence="7" id="KW-0460">Magnesium</keyword>
<name>A0ABZ0W3U4_9BACT</name>
<comment type="pathway">
    <text evidence="7">Metabolic intermediate biosynthesis; chorismate biosynthesis; chorismate from D-erythrose 4-phosphate and phosphoenolpyruvate: step 5/7.</text>
</comment>
<feature type="binding site" evidence="7">
    <location>
        <position position="79"/>
    </location>
    <ligand>
        <name>substrate</name>
    </ligand>
</feature>
<dbReference type="InterPro" id="IPR000623">
    <property type="entry name" value="Shikimate_kinase/TSH1"/>
</dbReference>
<reference evidence="8 9" key="1">
    <citation type="submission" date="2023-12" db="EMBL/GenBank/DDBJ databases">
        <title>Genome sequencing and assembly of bacterial species from a model synthetic community.</title>
        <authorList>
            <person name="Hogle S.L."/>
        </authorList>
    </citation>
    <scope>NUCLEOTIDE SEQUENCE [LARGE SCALE GENOMIC DNA]</scope>
    <source>
        <strain evidence="8 9">HAMBI_3031</strain>
    </source>
</reference>
<organism evidence="8 9">
    <name type="scientific">Niabella yanshanensis</name>
    <dbReference type="NCBI Taxonomy" id="577386"/>
    <lineage>
        <taxon>Bacteria</taxon>
        <taxon>Pseudomonadati</taxon>
        <taxon>Bacteroidota</taxon>
        <taxon>Chitinophagia</taxon>
        <taxon>Chitinophagales</taxon>
        <taxon>Chitinophagaceae</taxon>
        <taxon>Niabella</taxon>
    </lineage>
</organism>
<dbReference type="InterPro" id="IPR027417">
    <property type="entry name" value="P-loop_NTPase"/>
</dbReference>
<comment type="catalytic activity">
    <reaction evidence="7">
        <text>shikimate + ATP = 3-phosphoshikimate + ADP + H(+)</text>
        <dbReference type="Rhea" id="RHEA:13121"/>
        <dbReference type="ChEBI" id="CHEBI:15378"/>
        <dbReference type="ChEBI" id="CHEBI:30616"/>
        <dbReference type="ChEBI" id="CHEBI:36208"/>
        <dbReference type="ChEBI" id="CHEBI:145989"/>
        <dbReference type="ChEBI" id="CHEBI:456216"/>
        <dbReference type="EC" id="2.7.1.71"/>
    </reaction>
</comment>
<evidence type="ECO:0000256" key="4">
    <source>
        <dbReference type="ARBA" id="ARBA00022777"/>
    </source>
</evidence>
<dbReference type="Gene3D" id="3.40.50.300">
    <property type="entry name" value="P-loop containing nucleotide triphosphate hydrolases"/>
    <property type="match status" value="1"/>
</dbReference>
<keyword evidence="1 7" id="KW-0028">Amino-acid biosynthesis</keyword>
<evidence type="ECO:0000256" key="2">
    <source>
        <dbReference type="ARBA" id="ARBA00022679"/>
    </source>
</evidence>
<accession>A0ABZ0W3U4</accession>
<dbReference type="PANTHER" id="PTHR21087:SF16">
    <property type="entry name" value="SHIKIMATE KINASE 1, CHLOROPLASTIC"/>
    <property type="match status" value="1"/>
</dbReference>
<keyword evidence="7" id="KW-0479">Metal-binding</keyword>
<feature type="binding site" evidence="7">
    <location>
        <position position="14"/>
    </location>
    <ligand>
        <name>Mg(2+)</name>
        <dbReference type="ChEBI" id="CHEBI:18420"/>
    </ligand>
</feature>
<dbReference type="PRINTS" id="PR01100">
    <property type="entry name" value="SHIKIMTKNASE"/>
</dbReference>
<comment type="similarity">
    <text evidence="7">Belongs to the shikimate kinase family.</text>
</comment>
<protein>
    <recommendedName>
        <fullName evidence="7">Shikimate kinase</fullName>
        <shortName evidence="7">SK</shortName>
        <ecNumber evidence="7">2.7.1.71</ecNumber>
    </recommendedName>
</protein>
<keyword evidence="5 7" id="KW-0067">ATP-binding</keyword>
<keyword evidence="7" id="KW-0963">Cytoplasm</keyword>
<keyword evidence="6 7" id="KW-0057">Aromatic amino acid biosynthesis</keyword>
<dbReference type="CDD" id="cd00464">
    <property type="entry name" value="SK"/>
    <property type="match status" value="1"/>
</dbReference>
<evidence type="ECO:0000256" key="3">
    <source>
        <dbReference type="ARBA" id="ARBA00022741"/>
    </source>
</evidence>
<evidence type="ECO:0000256" key="5">
    <source>
        <dbReference type="ARBA" id="ARBA00022840"/>
    </source>
</evidence>
<comment type="subcellular location">
    <subcellularLocation>
        <location evidence="7">Cytoplasm</location>
    </subcellularLocation>
</comment>
<dbReference type="HAMAP" id="MF_00109">
    <property type="entry name" value="Shikimate_kinase"/>
    <property type="match status" value="1"/>
</dbReference>
<sequence>MRIYLIGFMGVGKTHWGKLLGKKLGIPFFDLDELIENDEGRSIAEMFEEKGEEYFRMKEREILHMVSESHESMVLSCGGGAPCFFNNIDYMNEKGVTVWIDTPFEILLGRLRQGKDKRPLLKSLDDEQLKAYIVKKNGDRRIFYERARVRIDDRDARVDDFIKAIFDQTADNGEV</sequence>
<feature type="binding site" evidence="7">
    <location>
        <position position="56"/>
    </location>
    <ligand>
        <name>substrate</name>
    </ligand>
</feature>